<organism evidence="2 3">
    <name type="scientific">Colocasia esculenta</name>
    <name type="common">Wild taro</name>
    <name type="synonym">Arum esculentum</name>
    <dbReference type="NCBI Taxonomy" id="4460"/>
    <lineage>
        <taxon>Eukaryota</taxon>
        <taxon>Viridiplantae</taxon>
        <taxon>Streptophyta</taxon>
        <taxon>Embryophyta</taxon>
        <taxon>Tracheophyta</taxon>
        <taxon>Spermatophyta</taxon>
        <taxon>Magnoliopsida</taxon>
        <taxon>Liliopsida</taxon>
        <taxon>Araceae</taxon>
        <taxon>Aroideae</taxon>
        <taxon>Colocasieae</taxon>
        <taxon>Colocasia</taxon>
    </lineage>
</organism>
<dbReference type="AlphaFoldDB" id="A0A843U1W2"/>
<feature type="signal peptide" evidence="1">
    <location>
        <begin position="1"/>
        <end position="26"/>
    </location>
</feature>
<name>A0A843U1W2_COLES</name>
<dbReference type="EMBL" id="NMUH01000278">
    <property type="protein sequence ID" value="MQL76067.1"/>
    <property type="molecule type" value="Genomic_DNA"/>
</dbReference>
<evidence type="ECO:0000256" key="1">
    <source>
        <dbReference type="SAM" id="SignalP"/>
    </source>
</evidence>
<keyword evidence="3" id="KW-1185">Reference proteome</keyword>
<keyword evidence="1" id="KW-0732">Signal</keyword>
<dbReference type="Proteomes" id="UP000652761">
    <property type="component" value="Unassembled WGS sequence"/>
</dbReference>
<dbReference type="OrthoDB" id="772928at2759"/>
<sequence>MASYGNSGASLRLGVLLALLLQCALAAAGGMITCESLSWSTCAFAFAVSSAGARCVLEKEMGAGEDGGEERHVCRTSSIRADAGLSGWIETDGCVEACGLERVTLGISSDSLLESRFTEKLCSPQCYQGCPKVVDLYFNLAAGEAAPDSVDVCFVDDEDVNGFVNEVRPLTYLFVNGFFGFVNGK</sequence>
<dbReference type="PANTHER" id="PTHR33649:SF2">
    <property type="entry name" value="PAR1 PROTEIN"/>
    <property type="match status" value="1"/>
</dbReference>
<protein>
    <recommendedName>
        <fullName evidence="4">PAR1 protein</fullName>
    </recommendedName>
</protein>
<dbReference type="Pfam" id="PF06521">
    <property type="entry name" value="PAR1"/>
    <property type="match status" value="1"/>
</dbReference>
<proteinExistence type="predicted"/>
<dbReference type="InterPro" id="IPR009489">
    <property type="entry name" value="PAR1"/>
</dbReference>
<evidence type="ECO:0000313" key="2">
    <source>
        <dbReference type="EMBL" id="MQL76067.1"/>
    </source>
</evidence>
<reference evidence="2" key="1">
    <citation type="submission" date="2017-07" db="EMBL/GenBank/DDBJ databases">
        <title>Taro Niue Genome Assembly and Annotation.</title>
        <authorList>
            <person name="Atibalentja N."/>
            <person name="Keating K."/>
            <person name="Fields C.J."/>
        </authorList>
    </citation>
    <scope>NUCLEOTIDE SEQUENCE</scope>
    <source>
        <strain evidence="2">Niue_2</strain>
        <tissue evidence="2">Leaf</tissue>
    </source>
</reference>
<comment type="caution">
    <text evidence="2">The sequence shown here is derived from an EMBL/GenBank/DDBJ whole genome shotgun (WGS) entry which is preliminary data.</text>
</comment>
<dbReference type="PANTHER" id="PTHR33649">
    <property type="entry name" value="PAR1 PROTEIN"/>
    <property type="match status" value="1"/>
</dbReference>
<gene>
    <name evidence="2" type="ORF">Taro_008456</name>
</gene>
<evidence type="ECO:0008006" key="4">
    <source>
        <dbReference type="Google" id="ProtNLM"/>
    </source>
</evidence>
<accession>A0A843U1W2</accession>
<feature type="chain" id="PRO_5032272759" description="PAR1 protein" evidence="1">
    <location>
        <begin position="27"/>
        <end position="185"/>
    </location>
</feature>
<evidence type="ECO:0000313" key="3">
    <source>
        <dbReference type="Proteomes" id="UP000652761"/>
    </source>
</evidence>